<dbReference type="Pfam" id="PF01284">
    <property type="entry name" value="MARVEL"/>
    <property type="match status" value="1"/>
</dbReference>
<proteinExistence type="predicted"/>
<evidence type="ECO:0000256" key="2">
    <source>
        <dbReference type="ARBA" id="ARBA00022692"/>
    </source>
</evidence>
<keyword evidence="3 5" id="KW-1133">Transmembrane helix</keyword>
<evidence type="ECO:0000256" key="3">
    <source>
        <dbReference type="ARBA" id="ARBA00022989"/>
    </source>
</evidence>
<evidence type="ECO:0000259" key="6">
    <source>
        <dbReference type="Pfam" id="PF01284"/>
    </source>
</evidence>
<keyword evidence="8" id="KW-1185">Reference proteome</keyword>
<comment type="subcellular location">
    <subcellularLocation>
        <location evidence="1">Membrane</location>
        <topology evidence="1">Multi-pass membrane protein</topology>
    </subcellularLocation>
</comment>
<keyword evidence="4 5" id="KW-0472">Membrane</keyword>
<reference evidence="7 8" key="1">
    <citation type="submission" date="2015-12" db="EMBL/GenBank/DDBJ databases">
        <title>The genome of Folsomia candida.</title>
        <authorList>
            <person name="Faddeeva A."/>
            <person name="Derks M.F."/>
            <person name="Anvar Y."/>
            <person name="Smit S."/>
            <person name="Van Straalen N."/>
            <person name="Roelofs D."/>
        </authorList>
    </citation>
    <scope>NUCLEOTIDE SEQUENCE [LARGE SCALE GENOMIC DNA]</scope>
    <source>
        <strain evidence="7 8">VU population</strain>
        <tissue evidence="7">Whole body</tissue>
    </source>
</reference>
<evidence type="ECO:0000313" key="8">
    <source>
        <dbReference type="Proteomes" id="UP000198287"/>
    </source>
</evidence>
<dbReference type="OrthoDB" id="6481667at2759"/>
<feature type="domain" description="MARVEL" evidence="6">
    <location>
        <begin position="10"/>
        <end position="143"/>
    </location>
</feature>
<dbReference type="GO" id="GO:0016020">
    <property type="term" value="C:membrane"/>
    <property type="evidence" value="ECO:0007669"/>
    <property type="project" value="UniProtKB-SubCell"/>
</dbReference>
<evidence type="ECO:0000256" key="4">
    <source>
        <dbReference type="ARBA" id="ARBA00023136"/>
    </source>
</evidence>
<dbReference type="Proteomes" id="UP000198287">
    <property type="component" value="Unassembled WGS sequence"/>
</dbReference>
<sequence length="179" mass="19570">MAVNGSYAGTAPGFFKILHIIFGAIAIGCGSQYDSEFVFERVFLWSAVTCFILSIVYLLGHLMSKSLAQSSAVKGFDVVYHILAGILLLVGGSLMIASVKKYDKQYCDPNPWGVSCQERKSVKLAGGSFSIINGIFYLITVALIGMQKKEDPDINWDTRIRGYQAASAKEKTPVSEPRE</sequence>
<feature type="transmembrane region" description="Helical" evidence="5">
    <location>
        <begin position="13"/>
        <end position="30"/>
    </location>
</feature>
<name>A0A226EV30_FOLCA</name>
<evidence type="ECO:0000313" key="7">
    <source>
        <dbReference type="EMBL" id="OXA61442.1"/>
    </source>
</evidence>
<gene>
    <name evidence="7" type="ORF">Fcan01_02016</name>
</gene>
<dbReference type="InterPro" id="IPR008253">
    <property type="entry name" value="Marvel"/>
</dbReference>
<comment type="caution">
    <text evidence="7">The sequence shown here is derived from an EMBL/GenBank/DDBJ whole genome shotgun (WGS) entry which is preliminary data.</text>
</comment>
<dbReference type="AlphaFoldDB" id="A0A226EV30"/>
<protein>
    <recommendedName>
        <fullName evidence="6">MARVEL domain-containing protein</fullName>
    </recommendedName>
</protein>
<keyword evidence="2 5" id="KW-0812">Transmembrane</keyword>
<feature type="transmembrane region" description="Helical" evidence="5">
    <location>
        <begin position="42"/>
        <end position="59"/>
    </location>
</feature>
<dbReference type="OMA" id="INWDTRI"/>
<evidence type="ECO:0000256" key="1">
    <source>
        <dbReference type="ARBA" id="ARBA00004141"/>
    </source>
</evidence>
<organism evidence="7 8">
    <name type="scientific">Folsomia candida</name>
    <name type="common">Springtail</name>
    <dbReference type="NCBI Taxonomy" id="158441"/>
    <lineage>
        <taxon>Eukaryota</taxon>
        <taxon>Metazoa</taxon>
        <taxon>Ecdysozoa</taxon>
        <taxon>Arthropoda</taxon>
        <taxon>Hexapoda</taxon>
        <taxon>Collembola</taxon>
        <taxon>Entomobryomorpha</taxon>
        <taxon>Isotomoidea</taxon>
        <taxon>Isotomidae</taxon>
        <taxon>Proisotominae</taxon>
        <taxon>Folsomia</taxon>
    </lineage>
</organism>
<dbReference type="EMBL" id="LNIX01000001">
    <property type="protein sequence ID" value="OXA61442.1"/>
    <property type="molecule type" value="Genomic_DNA"/>
</dbReference>
<feature type="transmembrane region" description="Helical" evidence="5">
    <location>
        <begin position="124"/>
        <end position="146"/>
    </location>
</feature>
<accession>A0A226EV30</accession>
<feature type="transmembrane region" description="Helical" evidence="5">
    <location>
        <begin position="79"/>
        <end position="99"/>
    </location>
</feature>
<evidence type="ECO:0000256" key="5">
    <source>
        <dbReference type="SAM" id="Phobius"/>
    </source>
</evidence>